<evidence type="ECO:0000256" key="7">
    <source>
        <dbReference type="SAM" id="MobiDB-lite"/>
    </source>
</evidence>
<keyword evidence="10" id="KW-1185">Reference proteome</keyword>
<dbReference type="AlphaFoldDB" id="F0ZUY8"/>
<dbReference type="PANTHER" id="PTHR20772:SF2">
    <property type="entry name" value="PROTEIN FMP42"/>
    <property type="match status" value="1"/>
</dbReference>
<dbReference type="eggNOG" id="ENOG502QRYG">
    <property type="taxonomic scope" value="Eukaryota"/>
</dbReference>
<dbReference type="Proteomes" id="UP000001064">
    <property type="component" value="Unassembled WGS sequence"/>
</dbReference>
<comment type="similarity">
    <text evidence="2">Belongs to the SLC43A transporter (TC 2.A.1.44) family.</text>
</comment>
<name>F0ZUY8_DICPU</name>
<evidence type="ECO:0000256" key="6">
    <source>
        <dbReference type="ARBA" id="ARBA00023136"/>
    </source>
</evidence>
<dbReference type="OrthoDB" id="330047at2759"/>
<comment type="subcellular location">
    <subcellularLocation>
        <location evidence="1">Membrane</location>
        <topology evidence="1">Multi-pass membrane protein</topology>
    </subcellularLocation>
</comment>
<keyword evidence="4 8" id="KW-0812">Transmembrane</keyword>
<dbReference type="STRING" id="5786.F0ZUY8"/>
<feature type="transmembrane region" description="Helical" evidence="8">
    <location>
        <begin position="210"/>
        <end position="233"/>
    </location>
</feature>
<feature type="transmembrane region" description="Helical" evidence="8">
    <location>
        <begin position="402"/>
        <end position="422"/>
    </location>
</feature>
<dbReference type="Gene3D" id="1.20.1250.20">
    <property type="entry name" value="MFS general substrate transporter like domains"/>
    <property type="match status" value="1"/>
</dbReference>
<feature type="transmembrane region" description="Helical" evidence="8">
    <location>
        <begin position="350"/>
        <end position="370"/>
    </location>
</feature>
<gene>
    <name evidence="9" type="ORF">DICPUDRAFT_98947</name>
</gene>
<dbReference type="GeneID" id="10507409"/>
<keyword evidence="5 8" id="KW-1133">Transmembrane helix</keyword>
<dbReference type="SUPFAM" id="SSF103473">
    <property type="entry name" value="MFS general substrate transporter"/>
    <property type="match status" value="1"/>
</dbReference>
<feature type="transmembrane region" description="Helical" evidence="8">
    <location>
        <begin position="42"/>
        <end position="65"/>
    </location>
</feature>
<keyword evidence="3" id="KW-0813">Transport</keyword>
<dbReference type="InterPro" id="IPR036259">
    <property type="entry name" value="MFS_trans_sf"/>
</dbReference>
<feature type="transmembrane region" description="Helical" evidence="8">
    <location>
        <begin position="461"/>
        <end position="485"/>
    </location>
</feature>
<feature type="transmembrane region" description="Helical" evidence="8">
    <location>
        <begin position="96"/>
        <end position="114"/>
    </location>
</feature>
<dbReference type="InParanoid" id="F0ZUY8"/>
<protein>
    <recommendedName>
        <fullName evidence="11">Major facilitator superfamily (MFS) profile domain-containing protein</fullName>
    </recommendedName>
</protein>
<evidence type="ECO:0000256" key="1">
    <source>
        <dbReference type="ARBA" id="ARBA00004141"/>
    </source>
</evidence>
<organism evidence="9 10">
    <name type="scientific">Dictyostelium purpureum</name>
    <name type="common">Slime mold</name>
    <dbReference type="NCBI Taxonomy" id="5786"/>
    <lineage>
        <taxon>Eukaryota</taxon>
        <taxon>Amoebozoa</taxon>
        <taxon>Evosea</taxon>
        <taxon>Eumycetozoa</taxon>
        <taxon>Dictyostelia</taxon>
        <taxon>Dictyosteliales</taxon>
        <taxon>Dictyosteliaceae</taxon>
        <taxon>Dictyostelium</taxon>
    </lineage>
</organism>
<dbReference type="GO" id="GO:0016020">
    <property type="term" value="C:membrane"/>
    <property type="evidence" value="ECO:0007669"/>
    <property type="project" value="UniProtKB-SubCell"/>
</dbReference>
<dbReference type="PANTHER" id="PTHR20772">
    <property type="entry name" value="PROTEIN FMP42"/>
    <property type="match status" value="1"/>
</dbReference>
<feature type="transmembrane region" description="Helical" evidence="8">
    <location>
        <begin position="377"/>
        <end position="396"/>
    </location>
</feature>
<feature type="transmembrane region" description="Helical" evidence="8">
    <location>
        <begin position="151"/>
        <end position="169"/>
    </location>
</feature>
<dbReference type="EMBL" id="GL871204">
    <property type="protein sequence ID" value="EGC32231.1"/>
    <property type="molecule type" value="Genomic_DNA"/>
</dbReference>
<evidence type="ECO:0000256" key="2">
    <source>
        <dbReference type="ARBA" id="ARBA00006595"/>
    </source>
</evidence>
<feature type="transmembrane region" description="Helical" evidence="8">
    <location>
        <begin position="181"/>
        <end position="204"/>
    </location>
</feature>
<evidence type="ECO:0000313" key="10">
    <source>
        <dbReference type="Proteomes" id="UP000001064"/>
    </source>
</evidence>
<dbReference type="GO" id="GO:0022857">
    <property type="term" value="F:transmembrane transporter activity"/>
    <property type="evidence" value="ECO:0007669"/>
    <property type="project" value="InterPro"/>
</dbReference>
<feature type="transmembrane region" description="Helical" evidence="8">
    <location>
        <begin position="126"/>
        <end position="145"/>
    </location>
</feature>
<reference evidence="10" key="1">
    <citation type="journal article" date="2011" name="Genome Biol.">
        <title>Comparative genomics of the social amoebae Dictyostelium discoideum and Dictyostelium purpureum.</title>
        <authorList>
            <consortium name="US DOE Joint Genome Institute (JGI-PGF)"/>
            <person name="Sucgang R."/>
            <person name="Kuo A."/>
            <person name="Tian X."/>
            <person name="Salerno W."/>
            <person name="Parikh A."/>
            <person name="Feasley C.L."/>
            <person name="Dalin E."/>
            <person name="Tu H."/>
            <person name="Huang E."/>
            <person name="Barry K."/>
            <person name="Lindquist E."/>
            <person name="Shapiro H."/>
            <person name="Bruce D."/>
            <person name="Schmutz J."/>
            <person name="Salamov A."/>
            <person name="Fey P."/>
            <person name="Gaudet P."/>
            <person name="Anjard C."/>
            <person name="Babu M.M."/>
            <person name="Basu S."/>
            <person name="Bushmanova Y."/>
            <person name="van der Wel H."/>
            <person name="Katoh-Kurasawa M."/>
            <person name="Dinh C."/>
            <person name="Coutinho P.M."/>
            <person name="Saito T."/>
            <person name="Elias M."/>
            <person name="Schaap P."/>
            <person name="Kay R.R."/>
            <person name="Henrissat B."/>
            <person name="Eichinger L."/>
            <person name="Rivero F."/>
            <person name="Putnam N.H."/>
            <person name="West C.M."/>
            <person name="Loomis W.F."/>
            <person name="Chisholm R.L."/>
            <person name="Shaulsky G."/>
            <person name="Strassmann J.E."/>
            <person name="Queller D.C."/>
            <person name="Kuspa A."/>
            <person name="Grigoriev I.V."/>
        </authorList>
    </citation>
    <scope>NUCLEOTIDE SEQUENCE [LARGE SCALE GENOMIC DNA]</scope>
    <source>
        <strain evidence="10">QSDP1</strain>
    </source>
</reference>
<accession>F0ZUY8</accession>
<feature type="region of interest" description="Disordered" evidence="7">
    <location>
        <begin position="254"/>
        <end position="279"/>
    </location>
</feature>
<sequence>MVNAGSGSSKSSKKYDLIEDEEFKIKNDAGYSISLYTSKARYVALILSSLQMLLVSGIVFGWPALETELIQQNTFRYLCGEDEVVPCPKQSSRLNLVYTIGAFTATGSAFLTGALYDRYGPKKTNFLAFILLVLGFVLWFISYLYESNLYIVSFAFIGTGGPACQVSLLHISNLFPKTSSAISSSFSGMFVGSSIIFKIFQIIANKYDIKISYIFLVYMGLLLPLFIPTWLLLKNQPFLPFSDFKNKQCVFGNQETESNTNNNNNNNDESIPDENNSSNNNDGSIIGSDDIEDVGEVILSPVKDQPLSTQIFSKEFFSLCYFMSINSLHCVYYMGVVNGMFSNNQKYVDIFNYTWSGGLILVPFVGYIMVKTKLYMNCFLVNFSSIVFGILSSIEIDRVQLGAFFFASLLNVSLWGFYFIYLFHIFGNNNYGKLMGLSSIVTALIGLLEYLFVYLNNSVGASYSVINIALTCFKVPAFILVYFIAKSSKKDYILYSNLN</sequence>
<dbReference type="OMA" id="CNILQQV"/>
<dbReference type="KEGG" id="dpp:DICPUDRAFT_98947"/>
<dbReference type="VEuPathDB" id="AmoebaDB:DICPUDRAFT_98947"/>
<dbReference type="Pfam" id="PF07690">
    <property type="entry name" value="MFS_1"/>
    <property type="match status" value="1"/>
</dbReference>
<dbReference type="InterPro" id="IPR052599">
    <property type="entry name" value="SLC43A_AATransporter"/>
</dbReference>
<evidence type="ECO:0000256" key="5">
    <source>
        <dbReference type="ARBA" id="ARBA00022989"/>
    </source>
</evidence>
<dbReference type="RefSeq" id="XP_003291229.1">
    <property type="nucleotide sequence ID" value="XM_003291181.1"/>
</dbReference>
<evidence type="ECO:0000256" key="4">
    <source>
        <dbReference type="ARBA" id="ARBA00022692"/>
    </source>
</evidence>
<evidence type="ECO:0000256" key="8">
    <source>
        <dbReference type="SAM" id="Phobius"/>
    </source>
</evidence>
<dbReference type="FunCoup" id="F0ZUY8">
    <property type="interactions" value="1"/>
</dbReference>
<feature type="transmembrane region" description="Helical" evidence="8">
    <location>
        <begin position="316"/>
        <end position="335"/>
    </location>
</feature>
<proteinExistence type="inferred from homology"/>
<evidence type="ECO:0000256" key="3">
    <source>
        <dbReference type="ARBA" id="ARBA00022448"/>
    </source>
</evidence>
<dbReference type="InterPro" id="IPR011701">
    <property type="entry name" value="MFS"/>
</dbReference>
<feature type="transmembrane region" description="Helical" evidence="8">
    <location>
        <begin position="434"/>
        <end position="455"/>
    </location>
</feature>
<evidence type="ECO:0008006" key="11">
    <source>
        <dbReference type="Google" id="ProtNLM"/>
    </source>
</evidence>
<keyword evidence="6 8" id="KW-0472">Membrane</keyword>
<evidence type="ECO:0000313" key="9">
    <source>
        <dbReference type="EMBL" id="EGC32231.1"/>
    </source>
</evidence>